<dbReference type="AlphaFoldDB" id="A0A9Q0AKW8"/>
<reference evidence="2" key="1">
    <citation type="submission" date="2021-03" db="EMBL/GenBank/DDBJ databases">
        <title>Revisited historic fungal species revealed as producer of novel bioactive compounds through whole genome sequencing and comparative genomics.</title>
        <authorList>
            <person name="Vignolle G.A."/>
            <person name="Hochenegger N."/>
            <person name="Mach R.L."/>
            <person name="Mach-Aigner A.R."/>
            <person name="Javad Rahimi M."/>
            <person name="Salim K.A."/>
            <person name="Chan C.M."/>
            <person name="Lim L.B.L."/>
            <person name="Cai F."/>
            <person name="Druzhinina I.S."/>
            <person name="U'Ren J.M."/>
            <person name="Derntl C."/>
        </authorList>
    </citation>
    <scope>NUCLEOTIDE SEQUENCE</scope>
    <source>
        <strain evidence="2">TUCIM 5799</strain>
    </source>
</reference>
<evidence type="ECO:0000256" key="1">
    <source>
        <dbReference type="SAM" id="MobiDB-lite"/>
    </source>
</evidence>
<dbReference type="Proteomes" id="UP000829685">
    <property type="component" value="Unassembled WGS sequence"/>
</dbReference>
<evidence type="ECO:0000313" key="2">
    <source>
        <dbReference type="EMBL" id="KAI1857159.1"/>
    </source>
</evidence>
<feature type="region of interest" description="Disordered" evidence="1">
    <location>
        <begin position="112"/>
        <end position="141"/>
    </location>
</feature>
<gene>
    <name evidence="2" type="ORF">JX265_011360</name>
</gene>
<dbReference type="EMBL" id="JAFIMR010000041">
    <property type="protein sequence ID" value="KAI1857159.1"/>
    <property type="molecule type" value="Genomic_DNA"/>
</dbReference>
<name>A0A9Q0AKW8_9PEZI</name>
<accession>A0A9Q0AKW8</accession>
<proteinExistence type="predicted"/>
<feature type="region of interest" description="Disordered" evidence="1">
    <location>
        <begin position="1"/>
        <end position="68"/>
    </location>
</feature>
<organism evidence="2 3">
    <name type="scientific">Neoarthrinium moseri</name>
    <dbReference type="NCBI Taxonomy" id="1658444"/>
    <lineage>
        <taxon>Eukaryota</taxon>
        <taxon>Fungi</taxon>
        <taxon>Dikarya</taxon>
        <taxon>Ascomycota</taxon>
        <taxon>Pezizomycotina</taxon>
        <taxon>Sordariomycetes</taxon>
        <taxon>Xylariomycetidae</taxon>
        <taxon>Amphisphaeriales</taxon>
        <taxon>Apiosporaceae</taxon>
        <taxon>Neoarthrinium</taxon>
    </lineage>
</organism>
<sequence>MVLKRKRSESELSLSSCGTAFSSPPRPDASHAGMDLTSPTPSCRSGMATPSHLPSRTMKRIRDSRPSDEEVHRKFYEWRAHHQHQHRRGGSRGSCAAMTTERTIDMLFSAARKTQAQTQPQPQYQQDDRQSAPQPQQQQQASLHAFWNIPAPTQSADSTWGVVSPPRIDTASLYAPSNCEDCGQGLRGGDGSDDMDVDMDGDGLGADTTETTGCAGCGKHVCTHCSITNLGQQRQCLICAGKKVWVGGLGWTAGAVGVC</sequence>
<protein>
    <submittedName>
        <fullName evidence="2">Uncharacterized protein</fullName>
    </submittedName>
</protein>
<evidence type="ECO:0000313" key="3">
    <source>
        <dbReference type="Proteomes" id="UP000829685"/>
    </source>
</evidence>
<comment type="caution">
    <text evidence="2">The sequence shown here is derived from an EMBL/GenBank/DDBJ whole genome shotgun (WGS) entry which is preliminary data.</text>
</comment>
<keyword evidence="3" id="KW-1185">Reference proteome</keyword>